<proteinExistence type="predicted"/>
<dbReference type="Proteomes" id="UP000095286">
    <property type="component" value="Unplaced"/>
</dbReference>
<sequence>MSPGERDKIIKNYRDEKAVLVGKNAKLEKDLNQAIHVRALEKKNLLEMEMQLKDTVTRLDKLQKEKNVEKAILNRELMTLKKIPIEKDQEIIKLKQQIEELNEKVLLMDTEMRSEMSELINKNELDLFASYRPDLEMYIKDSHETGWISGPRKFTDDPFYKNIRIDELGRTICLNDLNDDSMVLVDQNSLTEGKCDNDVTMKYTQDDDILGQFKEARNNFENMSIEKDLYKDCVFSEYSIMKPFKNYEESGDIEIELATLLKLQVANGMNATKEEAKLAMKQLPRLVKEENCDYWKKWCPHYKSPQK</sequence>
<organism evidence="1 2">
    <name type="scientific">Rhabditophanes sp. KR3021</name>
    <dbReference type="NCBI Taxonomy" id="114890"/>
    <lineage>
        <taxon>Eukaryota</taxon>
        <taxon>Metazoa</taxon>
        <taxon>Ecdysozoa</taxon>
        <taxon>Nematoda</taxon>
        <taxon>Chromadorea</taxon>
        <taxon>Rhabditida</taxon>
        <taxon>Tylenchina</taxon>
        <taxon>Panagrolaimomorpha</taxon>
        <taxon>Strongyloidoidea</taxon>
        <taxon>Alloionematidae</taxon>
        <taxon>Rhabditophanes</taxon>
    </lineage>
</organism>
<accession>A0AC35TTM1</accession>
<reference evidence="2" key="1">
    <citation type="submission" date="2016-11" db="UniProtKB">
        <authorList>
            <consortium name="WormBaseParasite"/>
        </authorList>
    </citation>
    <scope>IDENTIFICATION</scope>
    <source>
        <strain evidence="2">KR3021</strain>
    </source>
</reference>
<dbReference type="WBParaSite" id="RSKR_0000422700.1">
    <property type="protein sequence ID" value="RSKR_0000422700.1"/>
    <property type="gene ID" value="RSKR_0000422700"/>
</dbReference>
<protein>
    <submittedName>
        <fullName evidence="2">Uncharacterized protein</fullName>
    </submittedName>
</protein>
<evidence type="ECO:0000313" key="2">
    <source>
        <dbReference type="WBParaSite" id="RSKR_0000422700.1"/>
    </source>
</evidence>
<evidence type="ECO:0000313" key="1">
    <source>
        <dbReference type="Proteomes" id="UP000095286"/>
    </source>
</evidence>
<name>A0AC35TTM1_9BILA</name>